<evidence type="ECO:0000313" key="7">
    <source>
        <dbReference type="Proteomes" id="UP000188879"/>
    </source>
</evidence>
<comment type="similarity">
    <text evidence="1 4">Belongs to the glycosyl hydrolase 26 family.</text>
</comment>
<dbReference type="PANTHER" id="PTHR40079">
    <property type="entry name" value="MANNAN ENDO-1,4-BETA-MANNOSIDASE E-RELATED"/>
    <property type="match status" value="1"/>
</dbReference>
<evidence type="ECO:0000256" key="2">
    <source>
        <dbReference type="ARBA" id="ARBA00022801"/>
    </source>
</evidence>
<protein>
    <recommendedName>
        <fullName evidence="5">GH26 domain-containing protein</fullName>
    </recommendedName>
</protein>
<gene>
    <name evidence="6" type="ORF">BKE38_01140</name>
</gene>
<dbReference type="InterPro" id="IPR022790">
    <property type="entry name" value="GH26_dom"/>
</dbReference>
<dbReference type="GO" id="GO:0006080">
    <property type="term" value="P:substituted mannan metabolic process"/>
    <property type="evidence" value="ECO:0007669"/>
    <property type="project" value="InterPro"/>
</dbReference>
<dbReference type="InterPro" id="IPR017853">
    <property type="entry name" value="GH"/>
</dbReference>
<dbReference type="PROSITE" id="PS51764">
    <property type="entry name" value="GH26"/>
    <property type="match status" value="1"/>
</dbReference>
<dbReference type="PANTHER" id="PTHR40079:SF4">
    <property type="entry name" value="GH26 DOMAIN-CONTAINING PROTEIN-RELATED"/>
    <property type="match status" value="1"/>
</dbReference>
<feature type="active site" description="Nucleophile" evidence="4">
    <location>
        <position position="241"/>
    </location>
</feature>
<proteinExistence type="inferred from homology"/>
<dbReference type="SUPFAM" id="SSF51445">
    <property type="entry name" value="(Trans)glycosidases"/>
    <property type="match status" value="1"/>
</dbReference>
<dbReference type="GO" id="GO:0016985">
    <property type="term" value="F:mannan endo-1,4-beta-mannosidase activity"/>
    <property type="evidence" value="ECO:0007669"/>
    <property type="project" value="InterPro"/>
</dbReference>
<sequence>MTRAAPLLTPVPGLAARLRGLAVFAPYVAGGGRLGDYERWLGRRVRGVVDNADEMHGWEQMVQSVTFLARSYGGKEAHPILGIPMLVAGERGSLARGAAGDYDPWMHRAAQALVQQGLGDCTIRLGWEFNGNWMPWFAGNDPRAFQRYWRRTVDLFRHHSANFRFDWCPTLGHKDMATEAAWPGADYVDIIGADVYNEWWNPRSRDDLEARWHDEYLWTRFGLQWHIGFARDTGKRISFPEWGTRPLSAHGGHGGGDDPHFIMRMAAWFDAAEDMLAYHGYFERIDVALNGGAYPQSAATFRRLFGA</sequence>
<evidence type="ECO:0000259" key="5">
    <source>
        <dbReference type="PROSITE" id="PS51764"/>
    </source>
</evidence>
<dbReference type="AlphaFoldDB" id="A0A1V2H872"/>
<name>A0A1V2H872_9PROT</name>
<dbReference type="EMBL" id="MLCO01000007">
    <property type="protein sequence ID" value="ONG58952.1"/>
    <property type="molecule type" value="Genomic_DNA"/>
</dbReference>
<dbReference type="InterPro" id="IPR000805">
    <property type="entry name" value="Glyco_hydro_26"/>
</dbReference>
<dbReference type="OrthoDB" id="9816550at2"/>
<accession>A0A1V2H872</accession>
<reference evidence="6 7" key="1">
    <citation type="submission" date="2016-10" db="EMBL/GenBank/DDBJ databases">
        <title>Draft Genome sequence of Roseomonas sp. strain M3.</title>
        <authorList>
            <person name="Subhash Y."/>
            <person name="Lee S."/>
        </authorList>
    </citation>
    <scope>NUCLEOTIDE SEQUENCE [LARGE SCALE GENOMIC DNA]</scope>
    <source>
        <strain evidence="6 7">M3</strain>
    </source>
</reference>
<dbReference type="RefSeq" id="WP_076955540.1">
    <property type="nucleotide sequence ID" value="NZ_MLCO01000007.1"/>
</dbReference>
<comment type="caution">
    <text evidence="6">The sequence shown here is derived from an EMBL/GenBank/DDBJ whole genome shotgun (WGS) entry which is preliminary data.</text>
</comment>
<evidence type="ECO:0000256" key="4">
    <source>
        <dbReference type="PROSITE-ProRule" id="PRU01100"/>
    </source>
</evidence>
<dbReference type="Gene3D" id="3.20.20.80">
    <property type="entry name" value="Glycosidases"/>
    <property type="match status" value="1"/>
</dbReference>
<evidence type="ECO:0000256" key="3">
    <source>
        <dbReference type="ARBA" id="ARBA00023295"/>
    </source>
</evidence>
<dbReference type="Pfam" id="PF02156">
    <property type="entry name" value="Glyco_hydro_26"/>
    <property type="match status" value="1"/>
</dbReference>
<keyword evidence="2 4" id="KW-0378">Hydrolase</keyword>
<keyword evidence="3 4" id="KW-0326">Glycosidase</keyword>
<organism evidence="6 7">
    <name type="scientific">Teichococcus deserti</name>
    <dbReference type="NCBI Taxonomy" id="1817963"/>
    <lineage>
        <taxon>Bacteria</taxon>
        <taxon>Pseudomonadati</taxon>
        <taxon>Pseudomonadota</taxon>
        <taxon>Alphaproteobacteria</taxon>
        <taxon>Acetobacterales</taxon>
        <taxon>Roseomonadaceae</taxon>
        <taxon>Roseomonas</taxon>
    </lineage>
</organism>
<feature type="domain" description="GH26" evidence="5">
    <location>
        <begin position="2"/>
        <end position="307"/>
    </location>
</feature>
<evidence type="ECO:0000313" key="6">
    <source>
        <dbReference type="EMBL" id="ONG58952.1"/>
    </source>
</evidence>
<dbReference type="Proteomes" id="UP000188879">
    <property type="component" value="Unassembled WGS sequence"/>
</dbReference>
<evidence type="ECO:0000256" key="1">
    <source>
        <dbReference type="ARBA" id="ARBA00007754"/>
    </source>
</evidence>
<feature type="active site" description="Proton donor" evidence="4">
    <location>
        <position position="128"/>
    </location>
</feature>
<keyword evidence="7" id="KW-1185">Reference proteome</keyword>